<sequence>MNYVPTFPHKPVHPPAELAPSAFPCSQVRATAGKRVARTVPGPAPRSNSRRPARSSSPLAFSSIFVSFCLILGGAPDRGTILIPFSTCRPAHLKRLCSASATTRSVERGAVFPTALL</sequence>
<keyword evidence="3" id="KW-1185">Reference proteome</keyword>
<dbReference type="AlphaFoldDB" id="A0A167M3H7"/>
<accession>A0A167M3H7</accession>
<gene>
    <name evidence="2" type="ORF">CALVIDRAFT_537466</name>
</gene>
<evidence type="ECO:0000313" key="2">
    <source>
        <dbReference type="EMBL" id="KZO96295.1"/>
    </source>
</evidence>
<dbReference type="EMBL" id="KV417285">
    <property type="protein sequence ID" value="KZO96295.1"/>
    <property type="molecule type" value="Genomic_DNA"/>
</dbReference>
<evidence type="ECO:0000313" key="3">
    <source>
        <dbReference type="Proteomes" id="UP000076738"/>
    </source>
</evidence>
<feature type="region of interest" description="Disordered" evidence="1">
    <location>
        <begin position="34"/>
        <end position="56"/>
    </location>
</feature>
<evidence type="ECO:0000256" key="1">
    <source>
        <dbReference type="SAM" id="MobiDB-lite"/>
    </source>
</evidence>
<protein>
    <submittedName>
        <fullName evidence="2">Uncharacterized protein</fullName>
    </submittedName>
</protein>
<reference evidence="2 3" key="1">
    <citation type="journal article" date="2016" name="Mol. Biol. Evol.">
        <title>Comparative Genomics of Early-Diverging Mushroom-Forming Fungi Provides Insights into the Origins of Lignocellulose Decay Capabilities.</title>
        <authorList>
            <person name="Nagy L.G."/>
            <person name="Riley R."/>
            <person name="Tritt A."/>
            <person name="Adam C."/>
            <person name="Daum C."/>
            <person name="Floudas D."/>
            <person name="Sun H."/>
            <person name="Yadav J.S."/>
            <person name="Pangilinan J."/>
            <person name="Larsson K.H."/>
            <person name="Matsuura K."/>
            <person name="Barry K."/>
            <person name="Labutti K."/>
            <person name="Kuo R."/>
            <person name="Ohm R.A."/>
            <person name="Bhattacharya S.S."/>
            <person name="Shirouzu T."/>
            <person name="Yoshinaga Y."/>
            <person name="Martin F.M."/>
            <person name="Grigoriev I.V."/>
            <person name="Hibbett D.S."/>
        </authorList>
    </citation>
    <scope>NUCLEOTIDE SEQUENCE [LARGE SCALE GENOMIC DNA]</scope>
    <source>
        <strain evidence="2 3">TUFC12733</strain>
    </source>
</reference>
<name>A0A167M3H7_CALVF</name>
<dbReference type="Proteomes" id="UP000076738">
    <property type="component" value="Unassembled WGS sequence"/>
</dbReference>
<proteinExistence type="predicted"/>
<organism evidence="2 3">
    <name type="scientific">Calocera viscosa (strain TUFC12733)</name>
    <dbReference type="NCBI Taxonomy" id="1330018"/>
    <lineage>
        <taxon>Eukaryota</taxon>
        <taxon>Fungi</taxon>
        <taxon>Dikarya</taxon>
        <taxon>Basidiomycota</taxon>
        <taxon>Agaricomycotina</taxon>
        <taxon>Dacrymycetes</taxon>
        <taxon>Dacrymycetales</taxon>
        <taxon>Dacrymycetaceae</taxon>
        <taxon>Calocera</taxon>
    </lineage>
</organism>